<dbReference type="InterPro" id="IPR029045">
    <property type="entry name" value="ClpP/crotonase-like_dom_sf"/>
</dbReference>
<dbReference type="OrthoDB" id="9797151at2"/>
<evidence type="ECO:0000256" key="3">
    <source>
        <dbReference type="ARBA" id="ARBA00023235"/>
    </source>
</evidence>
<dbReference type="Gene3D" id="3.90.226.10">
    <property type="entry name" value="2-enoyl-CoA Hydratase, Chain A, domain 1"/>
    <property type="match status" value="1"/>
</dbReference>
<evidence type="ECO:0000313" key="5">
    <source>
        <dbReference type="Proteomes" id="UP000242847"/>
    </source>
</evidence>
<dbReference type="GO" id="GO:0004165">
    <property type="term" value="F:delta(3)-delta(2)-enoyl-CoA isomerase activity"/>
    <property type="evidence" value="ECO:0007669"/>
    <property type="project" value="UniProtKB-ARBA"/>
</dbReference>
<dbReference type="InterPro" id="IPR051053">
    <property type="entry name" value="ECH/Chromodomain_protein"/>
</dbReference>
<dbReference type="Proteomes" id="UP000242847">
    <property type="component" value="Unassembled WGS sequence"/>
</dbReference>
<gene>
    <name evidence="4" type="ORF">BXT89_17670</name>
</gene>
<evidence type="ECO:0000256" key="2">
    <source>
        <dbReference type="ARBA" id="ARBA00023140"/>
    </source>
</evidence>
<evidence type="ECO:0000256" key="1">
    <source>
        <dbReference type="ARBA" id="ARBA00004275"/>
    </source>
</evidence>
<dbReference type="CDD" id="cd06558">
    <property type="entry name" value="crotonase-like"/>
    <property type="match status" value="1"/>
</dbReference>
<reference evidence="4 5" key="1">
    <citation type="submission" date="2017-01" db="EMBL/GenBank/DDBJ databases">
        <title>Draft genome sequence of Pseudomonas pachastrellae type strain CCUG 46540T from a deep sea.</title>
        <authorList>
            <person name="Gomila M."/>
            <person name="Mulet M."/>
            <person name="Lalucat J."/>
            <person name="Garcia-Valdes E."/>
        </authorList>
    </citation>
    <scope>NUCLEOTIDE SEQUENCE [LARGE SCALE GENOMIC DNA]</scope>
    <source>
        <strain evidence="4 5">CCUG 46540</strain>
    </source>
</reference>
<keyword evidence="2" id="KW-0576">Peroxisome</keyword>
<dbReference type="PANTHER" id="PTHR43684">
    <property type="match status" value="1"/>
</dbReference>
<name>A0A1S8DCD5_9GAMM</name>
<organism evidence="4 5">
    <name type="scientific">Halopseudomonas pachastrellae</name>
    <dbReference type="NCBI Taxonomy" id="254161"/>
    <lineage>
        <taxon>Bacteria</taxon>
        <taxon>Pseudomonadati</taxon>
        <taxon>Pseudomonadota</taxon>
        <taxon>Gammaproteobacteria</taxon>
        <taxon>Pseudomonadales</taxon>
        <taxon>Pseudomonadaceae</taxon>
        <taxon>Halopseudomonas</taxon>
    </lineage>
</organism>
<comment type="subcellular location">
    <subcellularLocation>
        <location evidence="1">Peroxisome</location>
    </subcellularLocation>
</comment>
<dbReference type="Pfam" id="PF00378">
    <property type="entry name" value="ECH_1"/>
    <property type="match status" value="1"/>
</dbReference>
<keyword evidence="5" id="KW-1185">Reference proteome</keyword>
<evidence type="ECO:0000313" key="4">
    <source>
        <dbReference type="EMBL" id="ONM42499.1"/>
    </source>
</evidence>
<sequence length="254" mass="27128">MSDHLLIERSQGVLTLTLNRADKKNALTREMYGDMGDAIAAAESDQSIRAIIIQGSADCFTSGNDVSDFIKNERTGTDSPVYRFLKAVCHASKPLIAAVNGPAVGIGTTMLLHCDLIYVAQNARLKMPFVNLGLCPEAGSSFLLPRLLGHPRAAELLLLGEEISGTRACEIGLANQALPAGQAVLDAARAAALRIAELPPSSVQLTKRLIRSGVSRTADEVMETEGDHFAKLLSGAEAKEALTAFMEKRKPVFN</sequence>
<proteinExistence type="predicted"/>
<dbReference type="AlphaFoldDB" id="A0A1S8DCD5"/>
<dbReference type="STRING" id="254161.SAMN05216256_1339"/>
<accession>A0A1S8DCD5</accession>
<dbReference type="EMBL" id="MUBC01000067">
    <property type="protein sequence ID" value="ONM42499.1"/>
    <property type="molecule type" value="Genomic_DNA"/>
</dbReference>
<keyword evidence="3" id="KW-0413">Isomerase</keyword>
<protein>
    <submittedName>
        <fullName evidence="4">Enoyl-CoA hydratase</fullName>
    </submittedName>
</protein>
<dbReference type="RefSeq" id="WP_083729268.1">
    <property type="nucleotide sequence ID" value="NZ_FOUD01000033.1"/>
</dbReference>
<dbReference type="InterPro" id="IPR001753">
    <property type="entry name" value="Enoyl-CoA_hydra/iso"/>
</dbReference>
<dbReference type="PANTHER" id="PTHR43684:SF1">
    <property type="entry name" value="ENOYL-COA DELTA ISOMERASE 2"/>
    <property type="match status" value="1"/>
</dbReference>
<dbReference type="SUPFAM" id="SSF52096">
    <property type="entry name" value="ClpP/crotonase"/>
    <property type="match status" value="1"/>
</dbReference>
<comment type="caution">
    <text evidence="4">The sequence shown here is derived from an EMBL/GenBank/DDBJ whole genome shotgun (WGS) entry which is preliminary data.</text>
</comment>